<sequence>MQYEREIHEKTTSQTCLPVGIGILEDQAVVAFPWAVILNPSEMIDLPTRRHCAIRATAGWEWKSLGSITASRLQQFRVDDKHTSPGQQPRWSVVRRFPSAPATHDSYQIEITHGSVFVAPNRPLPAPKLPQVPQIAWRRFHRRVVSDDSSLDVPLSVA</sequence>
<accession>A0ACB8U9G7</accession>
<proteinExistence type="predicted"/>
<dbReference type="EMBL" id="MU274907">
    <property type="protein sequence ID" value="KAI0090806.1"/>
    <property type="molecule type" value="Genomic_DNA"/>
</dbReference>
<keyword evidence="2" id="KW-1185">Reference proteome</keyword>
<organism evidence="1 2">
    <name type="scientific">Irpex rosettiformis</name>
    <dbReference type="NCBI Taxonomy" id="378272"/>
    <lineage>
        <taxon>Eukaryota</taxon>
        <taxon>Fungi</taxon>
        <taxon>Dikarya</taxon>
        <taxon>Basidiomycota</taxon>
        <taxon>Agaricomycotina</taxon>
        <taxon>Agaricomycetes</taxon>
        <taxon>Polyporales</taxon>
        <taxon>Irpicaceae</taxon>
        <taxon>Irpex</taxon>
    </lineage>
</organism>
<protein>
    <submittedName>
        <fullName evidence="1">Uncharacterized protein</fullName>
    </submittedName>
</protein>
<comment type="caution">
    <text evidence="1">The sequence shown here is derived from an EMBL/GenBank/DDBJ whole genome shotgun (WGS) entry which is preliminary data.</text>
</comment>
<evidence type="ECO:0000313" key="1">
    <source>
        <dbReference type="EMBL" id="KAI0090806.1"/>
    </source>
</evidence>
<name>A0ACB8U9G7_9APHY</name>
<reference evidence="1" key="1">
    <citation type="journal article" date="2021" name="Environ. Microbiol.">
        <title>Gene family expansions and transcriptome signatures uncover fungal adaptations to wood decay.</title>
        <authorList>
            <person name="Hage H."/>
            <person name="Miyauchi S."/>
            <person name="Viragh M."/>
            <person name="Drula E."/>
            <person name="Min B."/>
            <person name="Chaduli D."/>
            <person name="Navarro D."/>
            <person name="Favel A."/>
            <person name="Norest M."/>
            <person name="Lesage-Meessen L."/>
            <person name="Balint B."/>
            <person name="Merenyi Z."/>
            <person name="de Eugenio L."/>
            <person name="Morin E."/>
            <person name="Martinez A.T."/>
            <person name="Baldrian P."/>
            <person name="Stursova M."/>
            <person name="Martinez M.J."/>
            <person name="Novotny C."/>
            <person name="Magnuson J.K."/>
            <person name="Spatafora J.W."/>
            <person name="Maurice S."/>
            <person name="Pangilinan J."/>
            <person name="Andreopoulos W."/>
            <person name="LaButti K."/>
            <person name="Hundley H."/>
            <person name="Na H."/>
            <person name="Kuo A."/>
            <person name="Barry K."/>
            <person name="Lipzen A."/>
            <person name="Henrissat B."/>
            <person name="Riley R."/>
            <person name="Ahrendt S."/>
            <person name="Nagy L.G."/>
            <person name="Grigoriev I.V."/>
            <person name="Martin F."/>
            <person name="Rosso M.N."/>
        </authorList>
    </citation>
    <scope>NUCLEOTIDE SEQUENCE</scope>
    <source>
        <strain evidence="1">CBS 384.51</strain>
    </source>
</reference>
<gene>
    <name evidence="1" type="ORF">BDY19DRAFT_1047256</name>
</gene>
<dbReference type="Proteomes" id="UP001055072">
    <property type="component" value="Unassembled WGS sequence"/>
</dbReference>
<evidence type="ECO:0000313" key="2">
    <source>
        <dbReference type="Proteomes" id="UP001055072"/>
    </source>
</evidence>